<keyword evidence="3" id="KW-1185">Reference proteome</keyword>
<reference evidence="2 3" key="1">
    <citation type="submission" date="2018-08" db="EMBL/GenBank/DDBJ databases">
        <title>Genomic Encyclopedia of Type Strains, Phase IV (KMG-IV): sequencing the most valuable type-strain genomes for metagenomic binning, comparative biology and taxonomic classification.</title>
        <authorList>
            <person name="Goeker M."/>
        </authorList>
    </citation>
    <scope>NUCLEOTIDE SEQUENCE [LARGE SCALE GENOMIC DNA]</scope>
    <source>
        <strain evidence="2 3">DSM 23923</strain>
    </source>
</reference>
<sequence length="451" mass="48519">MNSKKIFLPFICILLTILPAACAPSGTGAAGTAIPPEETREPAQASPTSAILLTATPIPGLLPEDILDQGSAFCLPEVADSSFTLTCEQGNLSVAQSEGRIKIDALLMRGQDVDAEQFNLEADVTSLASVDAKSDQNAYGFYFLDDDGAYKALRVQGQYFDFETWDTSADPKVKTRLSQSFSPAIKYAGQENHLRLACTQSSCELYVNETLVGRSQTGITGKVQSNGIFTASAWDELFGQVTFRGLTLSDRDEAMPSFETYSLQDDLRADTGSFSAIGMSGAFNSYSEAGFHFSPVIPYGYYSAKAGPALQDVDVQATVTMDIEPDQPGSQYAGLVCRSSRDGMYMAVIGVDGTYTIYRDTPQKPFTLLAEKKSDAILTGAGAANALRLICSGDTIDFHINEQLVESLTDGRYLLNYGRAGIITKAGGDPNEDAIIFSDLSIEEIKTKEES</sequence>
<comment type="caution">
    <text evidence="2">The sequence shown here is derived from an EMBL/GenBank/DDBJ whole genome shotgun (WGS) entry which is preliminary data.</text>
</comment>
<evidence type="ECO:0000256" key="1">
    <source>
        <dbReference type="SAM" id="SignalP"/>
    </source>
</evidence>
<accession>A0A347ZWD5</accession>
<keyword evidence="1" id="KW-0732">Signal</keyword>
<evidence type="ECO:0000313" key="3">
    <source>
        <dbReference type="Proteomes" id="UP000256388"/>
    </source>
</evidence>
<evidence type="ECO:0008006" key="4">
    <source>
        <dbReference type="Google" id="ProtNLM"/>
    </source>
</evidence>
<evidence type="ECO:0000313" key="2">
    <source>
        <dbReference type="EMBL" id="REG05358.1"/>
    </source>
</evidence>
<protein>
    <recommendedName>
        <fullName evidence="4">Concanavalin A-like lectin/glucanase superfamily protein</fullName>
    </recommendedName>
</protein>
<proteinExistence type="predicted"/>
<name>A0A347ZWD5_9CHLR</name>
<feature type="signal peptide" evidence="1">
    <location>
        <begin position="1"/>
        <end position="23"/>
    </location>
</feature>
<gene>
    <name evidence="2" type="ORF">DFR64_2758</name>
</gene>
<dbReference type="RefSeq" id="WP_116226027.1">
    <property type="nucleotide sequence ID" value="NZ_AP018437.1"/>
</dbReference>
<dbReference type="Proteomes" id="UP000256388">
    <property type="component" value="Unassembled WGS sequence"/>
</dbReference>
<dbReference type="Gene3D" id="2.60.120.560">
    <property type="entry name" value="Exo-inulinase, domain 1"/>
    <property type="match status" value="2"/>
</dbReference>
<dbReference type="AlphaFoldDB" id="A0A347ZWD5"/>
<feature type="chain" id="PRO_5030063679" description="Concanavalin A-like lectin/glucanase superfamily protein" evidence="1">
    <location>
        <begin position="24"/>
        <end position="451"/>
    </location>
</feature>
<dbReference type="EMBL" id="QUMS01000005">
    <property type="protein sequence ID" value="REG05358.1"/>
    <property type="molecule type" value="Genomic_DNA"/>
</dbReference>
<organism evidence="2 3">
    <name type="scientific">Pelolinea submarina</name>
    <dbReference type="NCBI Taxonomy" id="913107"/>
    <lineage>
        <taxon>Bacteria</taxon>
        <taxon>Bacillati</taxon>
        <taxon>Chloroflexota</taxon>
        <taxon>Anaerolineae</taxon>
        <taxon>Anaerolineales</taxon>
        <taxon>Anaerolineaceae</taxon>
        <taxon>Pelolinea</taxon>
    </lineage>
</organism>